<feature type="transmembrane region" description="Helical" evidence="1">
    <location>
        <begin position="12"/>
        <end position="33"/>
    </location>
</feature>
<protein>
    <submittedName>
        <fullName evidence="2">ABC transporter permease subunit</fullName>
    </submittedName>
</protein>
<sequence>MARIVKYVFLDILRTRFILLYTAFLLISTIALFQLDSDSSKVVMSLLNIVLMVVPLISIVFATIHFYNSYEFIELMLAQPVKRNVIFISEYAAVAVSLCAAFVVGVGIPMLVYGAGASGVTLLFCGIVLTLVFTSLAFLASVVTRDKAKAIGIALLFWFYFSLIYDGLLLWIVYTFSDYPLEKITLSLIALNPVDLARIIMLLQLDISALMGYTGAFYKDFLGSNLGAIASAGILLVWIAAPLAWAQRIFSKKDL</sequence>
<name>A0ABW3KAE6_9BACT</name>
<evidence type="ECO:0000313" key="2">
    <source>
        <dbReference type="EMBL" id="MFD1002684.1"/>
    </source>
</evidence>
<evidence type="ECO:0000256" key="1">
    <source>
        <dbReference type="SAM" id="Phobius"/>
    </source>
</evidence>
<feature type="transmembrane region" description="Helical" evidence="1">
    <location>
        <begin position="45"/>
        <end position="67"/>
    </location>
</feature>
<gene>
    <name evidence="2" type="ORF">ACFQ21_25390</name>
</gene>
<dbReference type="EMBL" id="JBHTKA010000013">
    <property type="protein sequence ID" value="MFD1002684.1"/>
    <property type="molecule type" value="Genomic_DNA"/>
</dbReference>
<organism evidence="2 3">
    <name type="scientific">Ohtaekwangia kribbensis</name>
    <dbReference type="NCBI Taxonomy" id="688913"/>
    <lineage>
        <taxon>Bacteria</taxon>
        <taxon>Pseudomonadati</taxon>
        <taxon>Bacteroidota</taxon>
        <taxon>Cytophagia</taxon>
        <taxon>Cytophagales</taxon>
        <taxon>Fulvivirgaceae</taxon>
        <taxon>Ohtaekwangia</taxon>
    </lineage>
</organism>
<proteinExistence type="predicted"/>
<feature type="transmembrane region" description="Helical" evidence="1">
    <location>
        <begin position="88"/>
        <end position="113"/>
    </location>
</feature>
<accession>A0ABW3KAE6</accession>
<keyword evidence="3" id="KW-1185">Reference proteome</keyword>
<comment type="caution">
    <text evidence="2">The sequence shown here is derived from an EMBL/GenBank/DDBJ whole genome shotgun (WGS) entry which is preliminary data.</text>
</comment>
<keyword evidence="1" id="KW-1133">Transmembrane helix</keyword>
<dbReference type="Proteomes" id="UP001597112">
    <property type="component" value="Unassembled WGS sequence"/>
</dbReference>
<feature type="transmembrane region" description="Helical" evidence="1">
    <location>
        <begin position="119"/>
        <end position="143"/>
    </location>
</feature>
<dbReference type="Pfam" id="PF12679">
    <property type="entry name" value="ABC2_membrane_2"/>
    <property type="match status" value="1"/>
</dbReference>
<feature type="transmembrane region" description="Helical" evidence="1">
    <location>
        <begin position="225"/>
        <end position="245"/>
    </location>
</feature>
<reference evidence="3" key="1">
    <citation type="journal article" date="2019" name="Int. J. Syst. Evol. Microbiol.">
        <title>The Global Catalogue of Microorganisms (GCM) 10K type strain sequencing project: providing services to taxonomists for standard genome sequencing and annotation.</title>
        <authorList>
            <consortium name="The Broad Institute Genomics Platform"/>
            <consortium name="The Broad Institute Genome Sequencing Center for Infectious Disease"/>
            <person name="Wu L."/>
            <person name="Ma J."/>
        </authorList>
    </citation>
    <scope>NUCLEOTIDE SEQUENCE [LARGE SCALE GENOMIC DNA]</scope>
    <source>
        <strain evidence="3">CCUG 58938</strain>
    </source>
</reference>
<evidence type="ECO:0000313" key="3">
    <source>
        <dbReference type="Proteomes" id="UP001597112"/>
    </source>
</evidence>
<dbReference type="RefSeq" id="WP_377584191.1">
    <property type="nucleotide sequence ID" value="NZ_JBHTKA010000013.1"/>
</dbReference>
<keyword evidence="1" id="KW-0472">Membrane</keyword>
<feature type="transmembrane region" description="Helical" evidence="1">
    <location>
        <begin position="155"/>
        <end position="176"/>
    </location>
</feature>
<feature type="transmembrane region" description="Helical" evidence="1">
    <location>
        <begin position="196"/>
        <end position="218"/>
    </location>
</feature>
<keyword evidence="1" id="KW-0812">Transmembrane</keyword>